<organism evidence="2 3">
    <name type="scientific">Puccinia graminis f. sp. tritici</name>
    <dbReference type="NCBI Taxonomy" id="56615"/>
    <lineage>
        <taxon>Eukaryota</taxon>
        <taxon>Fungi</taxon>
        <taxon>Dikarya</taxon>
        <taxon>Basidiomycota</taxon>
        <taxon>Pucciniomycotina</taxon>
        <taxon>Pucciniomycetes</taxon>
        <taxon>Pucciniales</taxon>
        <taxon>Pucciniaceae</taxon>
        <taxon>Puccinia</taxon>
    </lineage>
</organism>
<evidence type="ECO:0000256" key="1">
    <source>
        <dbReference type="SAM" id="MobiDB-lite"/>
    </source>
</evidence>
<gene>
    <name evidence="2" type="ORF">PGT21_015035</name>
</gene>
<keyword evidence="3" id="KW-1185">Reference proteome</keyword>
<feature type="compositionally biased region" description="Basic and acidic residues" evidence="1">
    <location>
        <begin position="68"/>
        <end position="83"/>
    </location>
</feature>
<sequence>MPSQGSHTTDVTGVGQRLPFWPHHPIGVEKLDQELLHNTPTSGVERDWFNQSLRPFVSSRWRFPTQRPGDRRGDDLQDRSLDI</sequence>
<protein>
    <submittedName>
        <fullName evidence="2">Uncharacterized protein</fullName>
    </submittedName>
</protein>
<accession>A0A5B0PXR4</accession>
<name>A0A5B0PXR4_PUCGR</name>
<proteinExistence type="predicted"/>
<evidence type="ECO:0000313" key="2">
    <source>
        <dbReference type="EMBL" id="KAA1105670.1"/>
    </source>
</evidence>
<evidence type="ECO:0000313" key="3">
    <source>
        <dbReference type="Proteomes" id="UP000324748"/>
    </source>
</evidence>
<comment type="caution">
    <text evidence="2">The sequence shown here is derived from an EMBL/GenBank/DDBJ whole genome shotgun (WGS) entry which is preliminary data.</text>
</comment>
<feature type="region of interest" description="Disordered" evidence="1">
    <location>
        <begin position="60"/>
        <end position="83"/>
    </location>
</feature>
<dbReference type="AlphaFoldDB" id="A0A5B0PXR4"/>
<dbReference type="Proteomes" id="UP000324748">
    <property type="component" value="Unassembled WGS sequence"/>
</dbReference>
<reference evidence="2 3" key="1">
    <citation type="submission" date="2019-05" db="EMBL/GenBank/DDBJ databases">
        <title>Emergence of the Ug99 lineage of the wheat stem rust pathogen through somatic hybridization.</title>
        <authorList>
            <person name="Li F."/>
            <person name="Upadhyaya N.M."/>
            <person name="Sperschneider J."/>
            <person name="Matny O."/>
            <person name="Nguyen-Phuc H."/>
            <person name="Mago R."/>
            <person name="Raley C."/>
            <person name="Miller M.E."/>
            <person name="Silverstein K.A.T."/>
            <person name="Henningsen E."/>
            <person name="Hirsch C.D."/>
            <person name="Visser B."/>
            <person name="Pretorius Z.A."/>
            <person name="Steffenson B.J."/>
            <person name="Schwessinger B."/>
            <person name="Dodds P.N."/>
            <person name="Figueroa M."/>
        </authorList>
    </citation>
    <scope>NUCLEOTIDE SEQUENCE [LARGE SCALE GENOMIC DNA]</scope>
    <source>
        <strain evidence="2">21-0</strain>
    </source>
</reference>
<dbReference type="EMBL" id="VSWC01000040">
    <property type="protein sequence ID" value="KAA1105670.1"/>
    <property type="molecule type" value="Genomic_DNA"/>
</dbReference>